<proteinExistence type="predicted"/>
<comment type="caution">
    <text evidence="2">The sequence shown here is derived from an EMBL/GenBank/DDBJ whole genome shotgun (WGS) entry which is preliminary data.</text>
</comment>
<evidence type="ECO:0000256" key="1">
    <source>
        <dbReference type="SAM" id="Phobius"/>
    </source>
</evidence>
<organism evidence="2 3">
    <name type="scientific">Candidatus Galacturonatibacter soehngenii</name>
    <dbReference type="NCBI Taxonomy" id="2307010"/>
    <lineage>
        <taxon>Bacteria</taxon>
        <taxon>Bacillati</taxon>
        <taxon>Bacillota</taxon>
        <taxon>Clostridia</taxon>
        <taxon>Lachnospirales</taxon>
        <taxon>Lachnospiraceae</taxon>
        <taxon>Candidatus Galacturonatibacter</taxon>
    </lineage>
</organism>
<accession>A0A7V7UAQ3</accession>
<feature type="transmembrane region" description="Helical" evidence="1">
    <location>
        <begin position="280"/>
        <end position="299"/>
    </location>
</feature>
<feature type="transmembrane region" description="Helical" evidence="1">
    <location>
        <begin position="200"/>
        <end position="216"/>
    </location>
</feature>
<evidence type="ECO:0000313" key="3">
    <source>
        <dbReference type="Proteomes" id="UP000461768"/>
    </source>
</evidence>
<name>A0A7V7UAQ3_9FIRM</name>
<dbReference type="EMBL" id="WAGX01000007">
    <property type="protein sequence ID" value="KAB1435938.1"/>
    <property type="molecule type" value="Genomic_DNA"/>
</dbReference>
<keyword evidence="1" id="KW-0472">Membrane</keyword>
<evidence type="ECO:0000313" key="2">
    <source>
        <dbReference type="EMBL" id="KAB1435938.1"/>
    </source>
</evidence>
<dbReference type="Proteomes" id="UP000461768">
    <property type="component" value="Unassembled WGS sequence"/>
</dbReference>
<keyword evidence="1" id="KW-1133">Transmembrane helix</keyword>
<protein>
    <submittedName>
        <fullName evidence="2">Uncharacterized protein</fullName>
    </submittedName>
</protein>
<gene>
    <name evidence="2" type="ORF">F7O84_16315</name>
</gene>
<keyword evidence="1" id="KW-0812">Transmembrane</keyword>
<dbReference type="AlphaFoldDB" id="A0A7V7UAQ3"/>
<reference evidence="2 3" key="1">
    <citation type="submission" date="2019-09" db="EMBL/GenBank/DDBJ databases">
        <authorList>
            <person name="Valk L.C."/>
        </authorList>
    </citation>
    <scope>NUCLEOTIDE SEQUENCE [LARGE SCALE GENOMIC DNA]</scope>
    <source>
        <strain evidence="2">GalUA</strain>
    </source>
</reference>
<reference evidence="2 3" key="2">
    <citation type="submission" date="2020-02" db="EMBL/GenBank/DDBJ databases">
        <title>Candidatus Galacturonibacter soehngenii shows hetero-acetogenic catabolism of galacturonic acid but lacks a canonical carbon monoxide dehydrogenase/acetyl-CoA synthase complex.</title>
        <authorList>
            <person name="Diender M."/>
            <person name="Stouten G.R."/>
            <person name="Petersen J.F."/>
            <person name="Nielsen P.H."/>
            <person name="Dueholm M.S."/>
            <person name="Pronk J.T."/>
            <person name="Van Loosdrecht M.C.M."/>
        </authorList>
    </citation>
    <scope>NUCLEOTIDE SEQUENCE [LARGE SCALE GENOMIC DNA]</scope>
    <source>
        <strain evidence="2">GalUA</strain>
    </source>
</reference>
<keyword evidence="3" id="KW-1185">Reference proteome</keyword>
<sequence>MNRSLLKPFRKFADQANLSLDEKSGIIYGKKQGYDVYISQVNQLKAFHITFFIKSNEMLPKSSEMNEIVEANKKYLKHCEVTGYMVKFQTKLGAGFGYKNAINKAMNALDIIITSLRHKDFENTCQACGTTHDLESYILDSAAPAQMCPTCYNNYCQSNEVKKQAEKQKRENIIGGVTGAFIGTLIGSVCIILLGQIGYVASLSGLVMSVCALKGYELLGGKLTKKGIVASSVLIIAMVYLSHRVDYAITIANYFNVDVITSFHSIPDLLAEAIIDSTSYYTNLGMVYVFTLFGAVPTITNTLKNQNASNSNYRLNM</sequence>
<feature type="transmembrane region" description="Helical" evidence="1">
    <location>
        <begin position="173"/>
        <end position="194"/>
    </location>
</feature>
<dbReference type="OrthoDB" id="1653241at2"/>
<dbReference type="RefSeq" id="WP_151147719.1">
    <property type="nucleotide sequence ID" value="NZ_WAGX01000007.1"/>
</dbReference>
<feature type="transmembrane region" description="Helical" evidence="1">
    <location>
        <begin position="228"/>
        <end position="245"/>
    </location>
</feature>